<evidence type="ECO:0000313" key="4">
    <source>
        <dbReference type="Proteomes" id="UP000631421"/>
    </source>
</evidence>
<feature type="transmembrane region" description="Helical" evidence="2">
    <location>
        <begin position="551"/>
        <end position="572"/>
    </location>
</feature>
<feature type="transmembrane region" description="Helical" evidence="2">
    <location>
        <begin position="428"/>
        <end position="446"/>
    </location>
</feature>
<comment type="caution">
    <text evidence="3">The sequence shown here is derived from an EMBL/GenBank/DDBJ whole genome shotgun (WGS) entry which is preliminary data.</text>
</comment>
<evidence type="ECO:0000256" key="1">
    <source>
        <dbReference type="SAM" id="Coils"/>
    </source>
</evidence>
<evidence type="ECO:0000313" key="3">
    <source>
        <dbReference type="EMBL" id="MBD2148795.1"/>
    </source>
</evidence>
<protein>
    <submittedName>
        <fullName evidence="3">Uncharacterized protein</fullName>
    </submittedName>
</protein>
<organism evidence="3 4">
    <name type="scientific">Pseudanabaena cinerea FACHB-1277</name>
    <dbReference type="NCBI Taxonomy" id="2949581"/>
    <lineage>
        <taxon>Bacteria</taxon>
        <taxon>Bacillati</taxon>
        <taxon>Cyanobacteriota</taxon>
        <taxon>Cyanophyceae</taxon>
        <taxon>Pseudanabaenales</taxon>
        <taxon>Pseudanabaenaceae</taxon>
        <taxon>Pseudanabaena</taxon>
        <taxon>Pseudanabaena cinerea</taxon>
    </lineage>
</organism>
<reference evidence="3" key="1">
    <citation type="journal article" date="2015" name="ISME J.">
        <title>Draft Genome Sequence of Streptomyces incarnatus NRRL8089, which Produces the Nucleoside Antibiotic Sinefungin.</title>
        <authorList>
            <person name="Oshima K."/>
            <person name="Hattori M."/>
            <person name="Shimizu H."/>
            <person name="Fukuda K."/>
            <person name="Nemoto M."/>
            <person name="Inagaki K."/>
            <person name="Tamura T."/>
        </authorList>
    </citation>
    <scope>NUCLEOTIDE SEQUENCE</scope>
    <source>
        <strain evidence="3">FACHB-1277</strain>
    </source>
</reference>
<feature type="coiled-coil region" evidence="1">
    <location>
        <begin position="389"/>
        <end position="416"/>
    </location>
</feature>
<feature type="transmembrane region" description="Helical" evidence="2">
    <location>
        <begin position="6"/>
        <end position="24"/>
    </location>
</feature>
<dbReference type="AlphaFoldDB" id="A0A926URP8"/>
<keyword evidence="2" id="KW-0812">Transmembrane</keyword>
<gene>
    <name evidence="3" type="ORF">H6F44_01435</name>
</gene>
<keyword evidence="1" id="KW-0175">Coiled coil</keyword>
<proteinExistence type="predicted"/>
<evidence type="ECO:0000256" key="2">
    <source>
        <dbReference type="SAM" id="Phobius"/>
    </source>
</evidence>
<name>A0A926URP8_9CYAN</name>
<dbReference type="RefSeq" id="WP_190349138.1">
    <property type="nucleotide sequence ID" value="NZ_JACJPY010000003.1"/>
</dbReference>
<keyword evidence="2" id="KW-0472">Membrane</keyword>
<accession>A0A926URP8</accession>
<keyword evidence="2" id="KW-1133">Transmembrane helix</keyword>
<keyword evidence="4" id="KW-1185">Reference proteome</keyword>
<sequence>MGISYILDIVIGLFFIYLILSLLASEIQELITTIFQWRAVHLKQSIQGLLSGNNEIKELANAKKLANAIYSNPLIEDLNQGAKGLLAKIPRLIGDLIGQNIEGVFGKGKTSGPSAINKQIFASGFLDTLQIPLITKYWAKLRLESFINNKINNQKSELNDKRIKLKKRESQLKDIVNNPLNELDNNEISKSHQDLAEVEFQKNQLQDKENKLSEIIELNNKILSEYDNDKLSFSDALNNIAIGASRIDNELFEFIFDDTLKDDTKTCGLSDYRRKSLLRELAPNPLEIIEIILYCKDIEVYKIYSKIYSAIELEKEEVTYEKIIKVINSSDFKSKYLSEYSNKDPHLLTNISRSILIYVTVISNEEMRELINYVPDLPEHLKLSLHRLVKKSQFKAQELEVQLSQFQLEVENWYDNSMLRAKGVYKRNARLVAIIIGFVIAIAANADTFHIVDRLSKDQVLRESVSSYAEEVRDKAKSDFEKTGKVSSTIKQDIDKKIKEEISLPLGWNKQNSTEERFSRHHVFSLFDEDDGKKDGKKIETKYLFLFPKSILTVCGWLVSAIAISMGSSFWFDLLGKFIDIKNVGKKTPESSDANSSKIQ</sequence>
<dbReference type="EMBL" id="JACJPY010000003">
    <property type="protein sequence ID" value="MBD2148795.1"/>
    <property type="molecule type" value="Genomic_DNA"/>
</dbReference>
<reference evidence="3" key="2">
    <citation type="submission" date="2020-08" db="EMBL/GenBank/DDBJ databases">
        <authorList>
            <person name="Chen M."/>
            <person name="Teng W."/>
            <person name="Zhao L."/>
            <person name="Hu C."/>
            <person name="Zhou Y."/>
            <person name="Han B."/>
            <person name="Song L."/>
            <person name="Shu W."/>
        </authorList>
    </citation>
    <scope>NUCLEOTIDE SEQUENCE</scope>
    <source>
        <strain evidence="3">FACHB-1277</strain>
    </source>
</reference>
<dbReference type="Proteomes" id="UP000631421">
    <property type="component" value="Unassembled WGS sequence"/>
</dbReference>
<feature type="coiled-coil region" evidence="1">
    <location>
        <begin position="195"/>
        <end position="225"/>
    </location>
</feature>